<reference evidence="2 3" key="1">
    <citation type="submission" date="2020-08" db="EMBL/GenBank/DDBJ databases">
        <title>Genomic Encyclopedia of Type Strains, Phase IV (KMG-IV): sequencing the most valuable type-strain genomes for metagenomic binning, comparative biology and taxonomic classification.</title>
        <authorList>
            <person name="Goeker M."/>
        </authorList>
    </citation>
    <scope>NUCLEOTIDE SEQUENCE [LARGE SCALE GENOMIC DNA]</scope>
    <source>
        <strain evidence="2 3">YIM 65646</strain>
    </source>
</reference>
<evidence type="ECO:0000259" key="1">
    <source>
        <dbReference type="Pfam" id="PF07510"/>
    </source>
</evidence>
<evidence type="ECO:0000313" key="3">
    <source>
        <dbReference type="Proteomes" id="UP000548476"/>
    </source>
</evidence>
<protein>
    <recommendedName>
        <fullName evidence="1">GmrSD restriction endonucleases C-terminal domain-containing protein</fullName>
    </recommendedName>
</protein>
<dbReference type="PANTHER" id="PTHR24094">
    <property type="entry name" value="SECRETED PROTEIN"/>
    <property type="match status" value="1"/>
</dbReference>
<evidence type="ECO:0000313" key="2">
    <source>
        <dbReference type="EMBL" id="MBB6038836.1"/>
    </source>
</evidence>
<name>A0A841FS08_9ACTN</name>
<dbReference type="InterPro" id="IPR011089">
    <property type="entry name" value="GmrSD_C"/>
</dbReference>
<dbReference type="Proteomes" id="UP000548476">
    <property type="component" value="Unassembled WGS sequence"/>
</dbReference>
<gene>
    <name evidence="2" type="ORF">HNR73_006722</name>
</gene>
<dbReference type="RefSeq" id="WP_184791679.1">
    <property type="nucleotide sequence ID" value="NZ_BONT01000060.1"/>
</dbReference>
<feature type="domain" description="GmrSD restriction endonucleases C-terminal" evidence="1">
    <location>
        <begin position="128"/>
        <end position="245"/>
    </location>
</feature>
<dbReference type="PANTHER" id="PTHR24094:SF15">
    <property type="entry name" value="AMP-DEPENDENT SYNTHETASE_LIGASE DOMAIN-CONTAINING PROTEIN-RELATED"/>
    <property type="match status" value="1"/>
</dbReference>
<dbReference type="EMBL" id="JACHGT010000018">
    <property type="protein sequence ID" value="MBB6038836.1"/>
    <property type="molecule type" value="Genomic_DNA"/>
</dbReference>
<accession>A0A841FS08</accession>
<keyword evidence="3" id="KW-1185">Reference proteome</keyword>
<dbReference type="Pfam" id="PF07510">
    <property type="entry name" value="GmrSD_C"/>
    <property type="match status" value="1"/>
</dbReference>
<dbReference type="AlphaFoldDB" id="A0A841FS08"/>
<comment type="caution">
    <text evidence="2">The sequence shown here is derived from an EMBL/GenBank/DDBJ whole genome shotgun (WGS) entry which is preliminary data.</text>
</comment>
<sequence>MRRPLGRWARLGAALAAVIVLPIAGVAAIGLVHTQVISRFAEDAPTPSPGLPVASPAPPVSGFPPGTGDARTLLARLTVEPGKNWQTYDRGRFGFWNDDTDGVGGRNGCDTRADLLIRDLDELRVGDRNPCVVFSGVLRDPFTGADLPYRYRKASRIESDHLVALGAAWRGGAWAWTDAERNTYFNDLDVLLAVDKDANQDKGSKTPDKWLPPAAAFHCEYAARWVGIKAKYTLTVTKQEKATLTGVLKGCG</sequence>
<proteinExistence type="predicted"/>
<organism evidence="2 3">
    <name type="scientific">Phytomonospora endophytica</name>
    <dbReference type="NCBI Taxonomy" id="714109"/>
    <lineage>
        <taxon>Bacteria</taxon>
        <taxon>Bacillati</taxon>
        <taxon>Actinomycetota</taxon>
        <taxon>Actinomycetes</taxon>
        <taxon>Micromonosporales</taxon>
        <taxon>Micromonosporaceae</taxon>
        <taxon>Phytomonospora</taxon>
    </lineage>
</organism>